<reference evidence="5 6" key="1">
    <citation type="journal article" date="2024" name="Proc. Natl. Acad. Sci. U.S.A.">
        <title>The evolutionary genomics of adaptation to stress in wild rhizobium bacteria.</title>
        <authorList>
            <person name="Kehlet-Delgado H."/>
            <person name="Montoya A.P."/>
            <person name="Jensen K.T."/>
            <person name="Wendlandt C.E."/>
            <person name="Dexheimer C."/>
            <person name="Roberts M."/>
            <person name="Torres Martinez L."/>
            <person name="Friesen M.L."/>
            <person name="Griffitts J.S."/>
            <person name="Porter S.S."/>
        </authorList>
    </citation>
    <scope>NUCLEOTIDE SEQUENCE [LARGE SCALE GENOMIC DNA]</scope>
    <source>
        <strain evidence="5 6">M0641</strain>
    </source>
</reference>
<dbReference type="EMBL" id="JAMYQB010000005">
    <property type="protein sequence ID" value="MER9404274.1"/>
    <property type="molecule type" value="Genomic_DNA"/>
</dbReference>
<evidence type="ECO:0000313" key="5">
    <source>
        <dbReference type="EMBL" id="MER9404274.1"/>
    </source>
</evidence>
<dbReference type="PANTHER" id="PTHR28620:SF1">
    <property type="entry name" value="CENP-V_GFA DOMAIN-CONTAINING PROTEIN"/>
    <property type="match status" value="1"/>
</dbReference>
<dbReference type="PANTHER" id="PTHR28620">
    <property type="entry name" value="CENTROMERE PROTEIN V"/>
    <property type="match status" value="1"/>
</dbReference>
<keyword evidence="6" id="KW-1185">Reference proteome</keyword>
<proteinExistence type="inferred from homology"/>
<dbReference type="PROSITE" id="PS51891">
    <property type="entry name" value="CENP_V_GFA"/>
    <property type="match status" value="1"/>
</dbReference>
<evidence type="ECO:0000313" key="6">
    <source>
        <dbReference type="Proteomes" id="UP001433071"/>
    </source>
</evidence>
<evidence type="ECO:0000259" key="4">
    <source>
        <dbReference type="PROSITE" id="PS51891"/>
    </source>
</evidence>
<dbReference type="Gene3D" id="2.170.150.70">
    <property type="match status" value="1"/>
</dbReference>
<feature type="domain" description="CENP-V/GFA" evidence="4">
    <location>
        <begin position="4"/>
        <end position="118"/>
    </location>
</feature>
<comment type="caution">
    <text evidence="5">The sequence shown here is derived from an EMBL/GenBank/DDBJ whole genome shotgun (WGS) entry which is preliminary data.</text>
</comment>
<dbReference type="InterPro" id="IPR052355">
    <property type="entry name" value="CENP-V-like"/>
</dbReference>
<sequence>MRTYRGGCHCGAIHLTFETGIEPSDMEIRACQCAFCVRHGSRAAADPQGRLIVSVEDEARLHRYRFGLRTADYLICRDCGVYIAAVTTDGDDPRAIVIVNALDERPRFSREPVPMDYDAEDREGRIARRQARWMPVEVKVSG</sequence>
<name>A0ABV1YX60_9HYPH</name>
<evidence type="ECO:0000256" key="2">
    <source>
        <dbReference type="ARBA" id="ARBA00022723"/>
    </source>
</evidence>
<comment type="similarity">
    <text evidence="1">Belongs to the Gfa family.</text>
</comment>
<dbReference type="Proteomes" id="UP001433071">
    <property type="component" value="Unassembled WGS sequence"/>
</dbReference>
<evidence type="ECO:0000256" key="1">
    <source>
        <dbReference type="ARBA" id="ARBA00005495"/>
    </source>
</evidence>
<gene>
    <name evidence="5" type="ORF">NKI36_09445</name>
</gene>
<accession>A0ABV1YX60</accession>
<dbReference type="InterPro" id="IPR006913">
    <property type="entry name" value="CENP-V/GFA"/>
</dbReference>
<dbReference type="SUPFAM" id="SSF51316">
    <property type="entry name" value="Mss4-like"/>
    <property type="match status" value="1"/>
</dbReference>
<dbReference type="InterPro" id="IPR011057">
    <property type="entry name" value="Mss4-like_sf"/>
</dbReference>
<keyword evidence="3" id="KW-0862">Zinc</keyword>
<evidence type="ECO:0000256" key="3">
    <source>
        <dbReference type="ARBA" id="ARBA00022833"/>
    </source>
</evidence>
<dbReference type="RefSeq" id="WP_352557355.1">
    <property type="nucleotide sequence ID" value="NZ_JAMYQB010000005.1"/>
</dbReference>
<organism evidence="5 6">
    <name type="scientific">Mesorhizobium caraganae</name>
    <dbReference type="NCBI Taxonomy" id="483206"/>
    <lineage>
        <taxon>Bacteria</taxon>
        <taxon>Pseudomonadati</taxon>
        <taxon>Pseudomonadota</taxon>
        <taxon>Alphaproteobacteria</taxon>
        <taxon>Hyphomicrobiales</taxon>
        <taxon>Phyllobacteriaceae</taxon>
        <taxon>Mesorhizobium</taxon>
    </lineage>
</organism>
<keyword evidence="2" id="KW-0479">Metal-binding</keyword>
<dbReference type="Pfam" id="PF04828">
    <property type="entry name" value="GFA"/>
    <property type="match status" value="1"/>
</dbReference>
<protein>
    <recommendedName>
        <fullName evidence="4">CENP-V/GFA domain-containing protein</fullName>
    </recommendedName>
</protein>